<dbReference type="SMART" id="SM00422">
    <property type="entry name" value="HTH_MERR"/>
    <property type="match status" value="1"/>
</dbReference>
<sequence length="329" mass="36226">MEDRAARRLLTIGELSELTGVPVRTIRFYSDTRVGGAALVETAGRSASGYRLYAPEAAARLELVRTLRDLDIDLPTIAKVLAREVSVAEVARAHAQALEATVRVLRLRQAVLRAVAVRGSDWTGMELMHRLAKLDAAERRRILDAYLEKVFGGLDERESGRGDFEQMMRCAFPDLPEEPSARQVEAWVELVSLIQDEDFVASCRRMAEHGAAKRARMSDEQWQRDQAAFGGVLVAEAIAAYGDGVDPLSAQGRERVGAMVARWAEASAVSDGPEARAALLESLEVFLDRRVNRFWELVAIVAGRTGHASQGAPSFESMEWLVKALRAVL</sequence>
<dbReference type="SUPFAM" id="SSF46955">
    <property type="entry name" value="Putative DNA-binding domain"/>
    <property type="match status" value="1"/>
</dbReference>
<proteinExistence type="predicted"/>
<dbReference type="InterPro" id="IPR000551">
    <property type="entry name" value="MerR-type_HTH_dom"/>
</dbReference>
<dbReference type="GO" id="GO:0003677">
    <property type="term" value="F:DNA binding"/>
    <property type="evidence" value="ECO:0007669"/>
    <property type="project" value="UniProtKB-KW"/>
</dbReference>
<reference evidence="3" key="1">
    <citation type="submission" date="2021-04" db="EMBL/GenBank/DDBJ databases">
        <title>Genome based classification of Actinospica acidithermotolerans sp. nov., an actinobacterium isolated from an Indonesian hot spring.</title>
        <authorList>
            <person name="Kusuma A.B."/>
            <person name="Putra K.E."/>
            <person name="Nafisah S."/>
            <person name="Loh J."/>
            <person name="Nouioui I."/>
            <person name="Goodfellow M."/>
        </authorList>
    </citation>
    <scope>NUCLEOTIDE SEQUENCE</scope>
    <source>
        <strain evidence="3">DSM 45618</strain>
    </source>
</reference>
<dbReference type="Proteomes" id="UP000677913">
    <property type="component" value="Unassembled WGS sequence"/>
</dbReference>
<organism evidence="3 4">
    <name type="scientific">Actinocrinis puniceicyclus</name>
    <dbReference type="NCBI Taxonomy" id="977794"/>
    <lineage>
        <taxon>Bacteria</taxon>
        <taxon>Bacillati</taxon>
        <taxon>Actinomycetota</taxon>
        <taxon>Actinomycetes</taxon>
        <taxon>Catenulisporales</taxon>
        <taxon>Actinospicaceae</taxon>
        <taxon>Actinocrinis</taxon>
    </lineage>
</organism>
<evidence type="ECO:0000259" key="2">
    <source>
        <dbReference type="PROSITE" id="PS50937"/>
    </source>
</evidence>
<dbReference type="CDD" id="cd00592">
    <property type="entry name" value="HTH_MerR-like"/>
    <property type="match status" value="1"/>
</dbReference>
<dbReference type="Pfam" id="PF13411">
    <property type="entry name" value="MerR_1"/>
    <property type="match status" value="1"/>
</dbReference>
<dbReference type="EMBL" id="JAGSXH010000039">
    <property type="protein sequence ID" value="MBS2963992.1"/>
    <property type="molecule type" value="Genomic_DNA"/>
</dbReference>
<feature type="domain" description="HTH merR-type" evidence="2">
    <location>
        <begin position="9"/>
        <end position="83"/>
    </location>
</feature>
<name>A0A8J7WQD2_9ACTN</name>
<keyword evidence="4" id="KW-1185">Reference proteome</keyword>
<accession>A0A8J7WQD2</accession>
<evidence type="ECO:0000256" key="1">
    <source>
        <dbReference type="ARBA" id="ARBA00023125"/>
    </source>
</evidence>
<dbReference type="GO" id="GO:0003700">
    <property type="term" value="F:DNA-binding transcription factor activity"/>
    <property type="evidence" value="ECO:0007669"/>
    <property type="project" value="InterPro"/>
</dbReference>
<dbReference type="PANTHER" id="PTHR30204:SF93">
    <property type="entry name" value="HTH MERR-TYPE DOMAIN-CONTAINING PROTEIN"/>
    <property type="match status" value="1"/>
</dbReference>
<evidence type="ECO:0000313" key="4">
    <source>
        <dbReference type="Proteomes" id="UP000677913"/>
    </source>
</evidence>
<protein>
    <submittedName>
        <fullName evidence="3">MerR family transcriptional regulator</fullName>
    </submittedName>
</protein>
<dbReference type="AlphaFoldDB" id="A0A8J7WQD2"/>
<evidence type="ECO:0000313" key="3">
    <source>
        <dbReference type="EMBL" id="MBS2963992.1"/>
    </source>
</evidence>
<keyword evidence="1" id="KW-0238">DNA-binding</keyword>
<dbReference type="InterPro" id="IPR047057">
    <property type="entry name" value="MerR_fam"/>
</dbReference>
<comment type="caution">
    <text evidence="3">The sequence shown here is derived from an EMBL/GenBank/DDBJ whole genome shotgun (WGS) entry which is preliminary data.</text>
</comment>
<dbReference type="RefSeq" id="WP_211468209.1">
    <property type="nucleotide sequence ID" value="NZ_JAGSXH010000039.1"/>
</dbReference>
<gene>
    <name evidence="3" type="ORF">KGA66_13125</name>
</gene>
<dbReference type="InterPro" id="IPR009061">
    <property type="entry name" value="DNA-bd_dom_put_sf"/>
</dbReference>
<dbReference type="PROSITE" id="PS50937">
    <property type="entry name" value="HTH_MERR_2"/>
    <property type="match status" value="1"/>
</dbReference>
<dbReference type="Gene3D" id="1.10.1660.10">
    <property type="match status" value="1"/>
</dbReference>
<dbReference type="PANTHER" id="PTHR30204">
    <property type="entry name" value="REDOX-CYCLING DRUG-SENSING TRANSCRIPTIONAL ACTIVATOR SOXR"/>
    <property type="match status" value="1"/>
</dbReference>